<sequence length="801" mass="92980">MAAIINLITFVVGVVRVVLFPEKFGEMFVQIFISGFVIVNCWPIYEGIALRVDKGRMPTKINNQTFIQKVNRKKELKYSIAGKFAVLSDGAGSPKNGPINIFSDEGEMMGERRSLVYYNSKEKISAKKTRWIMNEYRLPNLQPAIMSDSSSKDYDDIPPCICLDEYQGNFDSWMETIKKRGHDDQKQQFDDEEEDDQDWIENLESTTEVDDEEQQPLQQLPLIHQQFDQHHQPCPQDYDDIPPCIFLDEYQGNFDSWMETIKKPGHDDQEDKFMMRRSHPPSMMSKVEFVEVLDADEELRLVTAGFVEVCHECPYKERTPFLMSWGRRKIRSALKNNRDSSRPPQRQLAQPSRPLMITAAGEDHDDDDEEKVVGNENGAASGRENKEEAEILMSEEESTSTSTSDYYNQDLEVNKWKNKKRKRKEVLEELKEREKNCPNRTKNSNSDYLVNRAYWNVRDFYKEKEDGKSEHSLKKGLMNQTHVYFYVKKSGKNRGAGNGRWNASNGPVNIFSSEGEMMGEKRSLVYYNSKEKIPAKKTRWIMSEYRLPDPQPAIMSDSSSKDPFWILCKIGETRRTSMMMIKFFPASAVSAARKETSYITKVDNVELVPQEVTGEALEANITKIQQQHHEQQLHYMELVPHHHDLPPEFWVNHHDNSSLEVLQEAAPTGRIGSLLLPDQLDDNSTDDEEVGDDQDWIENLESTLEVDDEEQQPLQQLPLIHQQFDQQHQPWPQVLQQHTDDNITTVEDYDDIPPCIFLDEYQGNFDSWMETIKKRGHDDQQQQVYDEEEPSPKRAKARVAN</sequence>
<keyword evidence="2" id="KW-0238">DNA-binding</keyword>
<dbReference type="PANTHER" id="PTHR31719">
    <property type="entry name" value="NAC TRANSCRIPTION FACTOR 56"/>
    <property type="match status" value="1"/>
</dbReference>
<evidence type="ECO:0000313" key="8">
    <source>
        <dbReference type="Proteomes" id="UP001419268"/>
    </source>
</evidence>
<evidence type="ECO:0000259" key="6">
    <source>
        <dbReference type="PROSITE" id="PS51005"/>
    </source>
</evidence>
<keyword evidence="3" id="KW-0804">Transcription</keyword>
<feature type="region of interest" description="Disordered" evidence="5">
    <location>
        <begin position="333"/>
        <end position="404"/>
    </location>
</feature>
<evidence type="ECO:0000256" key="3">
    <source>
        <dbReference type="ARBA" id="ARBA00023163"/>
    </source>
</evidence>
<keyword evidence="4" id="KW-0539">Nucleus</keyword>
<dbReference type="Gene3D" id="2.170.150.80">
    <property type="entry name" value="NAC domain"/>
    <property type="match status" value="2"/>
</dbReference>
<dbReference type="PROSITE" id="PS51005">
    <property type="entry name" value="NAC"/>
    <property type="match status" value="1"/>
</dbReference>
<evidence type="ECO:0000256" key="4">
    <source>
        <dbReference type="ARBA" id="ARBA00023242"/>
    </source>
</evidence>
<evidence type="ECO:0000256" key="1">
    <source>
        <dbReference type="ARBA" id="ARBA00023015"/>
    </source>
</evidence>
<feature type="region of interest" description="Disordered" evidence="5">
    <location>
        <begin position="774"/>
        <end position="801"/>
    </location>
</feature>
<evidence type="ECO:0000313" key="7">
    <source>
        <dbReference type="EMBL" id="KAK9093945.1"/>
    </source>
</evidence>
<dbReference type="AlphaFoldDB" id="A0AAP0HSF6"/>
<feature type="domain" description="NAC" evidence="6">
    <location>
        <begin position="412"/>
        <end position="573"/>
    </location>
</feature>
<gene>
    <name evidence="7" type="ORF">Scep_025414</name>
</gene>
<proteinExistence type="predicted"/>
<dbReference type="GO" id="GO:0006355">
    <property type="term" value="P:regulation of DNA-templated transcription"/>
    <property type="evidence" value="ECO:0007669"/>
    <property type="project" value="InterPro"/>
</dbReference>
<name>A0AAP0HSF6_9MAGN</name>
<dbReference type="Proteomes" id="UP001419268">
    <property type="component" value="Unassembled WGS sequence"/>
</dbReference>
<keyword evidence="1" id="KW-0805">Transcription regulation</keyword>
<comment type="caution">
    <text evidence="7">The sequence shown here is derived from an EMBL/GenBank/DDBJ whole genome shotgun (WGS) entry which is preliminary data.</text>
</comment>
<dbReference type="Pfam" id="PF02365">
    <property type="entry name" value="NAM"/>
    <property type="match status" value="1"/>
</dbReference>
<dbReference type="SUPFAM" id="SSF101941">
    <property type="entry name" value="NAC domain"/>
    <property type="match status" value="2"/>
</dbReference>
<keyword evidence="8" id="KW-1185">Reference proteome</keyword>
<accession>A0AAP0HSF6</accession>
<organism evidence="7 8">
    <name type="scientific">Stephania cephalantha</name>
    <dbReference type="NCBI Taxonomy" id="152367"/>
    <lineage>
        <taxon>Eukaryota</taxon>
        <taxon>Viridiplantae</taxon>
        <taxon>Streptophyta</taxon>
        <taxon>Embryophyta</taxon>
        <taxon>Tracheophyta</taxon>
        <taxon>Spermatophyta</taxon>
        <taxon>Magnoliopsida</taxon>
        <taxon>Ranunculales</taxon>
        <taxon>Menispermaceae</taxon>
        <taxon>Menispermoideae</taxon>
        <taxon>Cissampelideae</taxon>
        <taxon>Stephania</taxon>
    </lineage>
</organism>
<dbReference type="InterPro" id="IPR036093">
    <property type="entry name" value="NAC_dom_sf"/>
</dbReference>
<protein>
    <recommendedName>
        <fullName evidence="6">NAC domain-containing protein</fullName>
    </recommendedName>
</protein>
<dbReference type="InterPro" id="IPR003441">
    <property type="entry name" value="NAC-dom"/>
</dbReference>
<reference evidence="7 8" key="1">
    <citation type="submission" date="2024-01" db="EMBL/GenBank/DDBJ databases">
        <title>Genome assemblies of Stephania.</title>
        <authorList>
            <person name="Yang L."/>
        </authorList>
    </citation>
    <scope>NUCLEOTIDE SEQUENCE [LARGE SCALE GENOMIC DNA]</scope>
    <source>
        <strain evidence="7">JXDWG</strain>
        <tissue evidence="7">Leaf</tissue>
    </source>
</reference>
<evidence type="ECO:0000256" key="2">
    <source>
        <dbReference type="ARBA" id="ARBA00023125"/>
    </source>
</evidence>
<dbReference type="GO" id="GO:0003677">
    <property type="term" value="F:DNA binding"/>
    <property type="evidence" value="ECO:0007669"/>
    <property type="project" value="UniProtKB-KW"/>
</dbReference>
<dbReference type="EMBL" id="JBBNAG010000011">
    <property type="protein sequence ID" value="KAK9093945.1"/>
    <property type="molecule type" value="Genomic_DNA"/>
</dbReference>
<evidence type="ECO:0000256" key="5">
    <source>
        <dbReference type="SAM" id="MobiDB-lite"/>
    </source>
</evidence>
<dbReference type="PANTHER" id="PTHR31719:SF43">
    <property type="entry name" value="NAC TRANSCRIPTION FACTOR 56"/>
    <property type="match status" value="1"/>
</dbReference>